<evidence type="ECO:0000259" key="3">
    <source>
        <dbReference type="Pfam" id="PF25137"/>
    </source>
</evidence>
<dbReference type="InterPro" id="IPR044731">
    <property type="entry name" value="BDH-like"/>
</dbReference>
<dbReference type="InterPro" id="IPR001670">
    <property type="entry name" value="ADH_Fe/GldA"/>
</dbReference>
<dbReference type="Proteomes" id="UP000265618">
    <property type="component" value="Unassembled WGS sequence"/>
</dbReference>
<protein>
    <recommendedName>
        <fullName evidence="6">Alcohol dehydrogenase iron-type/glycerol dehydrogenase GldA domain-containing protein</fullName>
    </recommendedName>
</protein>
<dbReference type="Gene3D" id="3.40.50.1970">
    <property type="match status" value="1"/>
</dbReference>
<dbReference type="AlphaFoldDB" id="A0A9K3D1S5"/>
<dbReference type="InterPro" id="IPR056798">
    <property type="entry name" value="ADH_Fe_C"/>
</dbReference>
<dbReference type="GO" id="GO:1990002">
    <property type="term" value="F:methylglyoxal reductase (NADPH) (acetol producing) activity"/>
    <property type="evidence" value="ECO:0007669"/>
    <property type="project" value="TreeGrafter"/>
</dbReference>
<dbReference type="CDD" id="cd08187">
    <property type="entry name" value="BDH"/>
    <property type="match status" value="1"/>
</dbReference>
<keyword evidence="1" id="KW-0560">Oxidoreductase</keyword>
<feature type="domain" description="Fe-containing alcohol dehydrogenase-like C-terminal" evidence="3">
    <location>
        <begin position="154"/>
        <end position="329"/>
    </location>
</feature>
<proteinExistence type="predicted"/>
<dbReference type="GO" id="GO:0008106">
    <property type="term" value="F:alcohol dehydrogenase (NADP+) activity"/>
    <property type="evidence" value="ECO:0007669"/>
    <property type="project" value="TreeGrafter"/>
</dbReference>
<dbReference type="GO" id="GO:1990362">
    <property type="term" value="F:butanol dehydrogenase (NAD+) activity"/>
    <property type="evidence" value="ECO:0007669"/>
    <property type="project" value="InterPro"/>
</dbReference>
<organism evidence="4 5">
    <name type="scientific">Kipferlia bialata</name>
    <dbReference type="NCBI Taxonomy" id="797122"/>
    <lineage>
        <taxon>Eukaryota</taxon>
        <taxon>Metamonada</taxon>
        <taxon>Carpediemonas-like organisms</taxon>
        <taxon>Kipferlia</taxon>
    </lineage>
</organism>
<evidence type="ECO:0000259" key="2">
    <source>
        <dbReference type="Pfam" id="PF00465"/>
    </source>
</evidence>
<reference evidence="4 5" key="1">
    <citation type="journal article" date="2018" name="PLoS ONE">
        <title>The draft genome of Kipferlia bialata reveals reductive genome evolution in fornicate parasites.</title>
        <authorList>
            <person name="Tanifuji G."/>
            <person name="Takabayashi S."/>
            <person name="Kume K."/>
            <person name="Takagi M."/>
            <person name="Nakayama T."/>
            <person name="Kamikawa R."/>
            <person name="Inagaki Y."/>
            <person name="Hashimoto T."/>
        </authorList>
    </citation>
    <scope>NUCLEOTIDE SEQUENCE [LARGE SCALE GENOMIC DNA]</scope>
    <source>
        <strain evidence="4">NY0173</strain>
    </source>
</reference>
<dbReference type="SUPFAM" id="SSF56796">
    <property type="entry name" value="Dehydroquinate synthase-like"/>
    <property type="match status" value="1"/>
</dbReference>
<dbReference type="Pfam" id="PF00465">
    <property type="entry name" value="Fe-ADH"/>
    <property type="match status" value="1"/>
</dbReference>
<dbReference type="Pfam" id="PF25137">
    <property type="entry name" value="ADH_Fe_C"/>
    <property type="match status" value="1"/>
</dbReference>
<sequence length="357" mass="38907">GGSVFKNGVYTTVTQSLKENGIKFHLVSGVRANPEFGKVCQAITEAKEHGCNGVLAVGGGSVLDSCKAVAAGMCLDKAEDVWQCYEFKHIVTEALPLFCVLTISATGSEVNGGTVLQRDDLRKKFSFKSPHLYPVCSCLDPEVQAGLPWYQTTNGLVDAITHTMEFLMTCSDPKEYEAGVNMGVGIIRTVLTCGDTLQRDEKDYAARANFMWAASCALSGIAAIRTGGLGDWAVHSLEHTLSAVHPTVSHGAGLGVLMPSYIQHHAQKGDRTALWERLAKDLFGGETWQDLVAGLKDMLKRWGHPTTLSALLDREIVEADIAQLTETFMMRPFSGYREDKVLPKDEAEAIYRLCCKE</sequence>
<evidence type="ECO:0000256" key="1">
    <source>
        <dbReference type="ARBA" id="ARBA00023002"/>
    </source>
</evidence>
<dbReference type="FunFam" id="3.40.50.1970:FF:000003">
    <property type="entry name" value="Alcohol dehydrogenase, iron-containing"/>
    <property type="match status" value="1"/>
</dbReference>
<feature type="non-terminal residue" evidence="4">
    <location>
        <position position="1"/>
    </location>
</feature>
<name>A0A9K3D1S5_9EUKA</name>
<dbReference type="GO" id="GO:0046872">
    <property type="term" value="F:metal ion binding"/>
    <property type="evidence" value="ECO:0007669"/>
    <property type="project" value="InterPro"/>
</dbReference>
<evidence type="ECO:0008006" key="6">
    <source>
        <dbReference type="Google" id="ProtNLM"/>
    </source>
</evidence>
<dbReference type="Gene3D" id="1.20.1090.10">
    <property type="entry name" value="Dehydroquinate synthase-like - alpha domain"/>
    <property type="match status" value="1"/>
</dbReference>
<evidence type="ECO:0000313" key="5">
    <source>
        <dbReference type="Proteomes" id="UP000265618"/>
    </source>
</evidence>
<dbReference type="OrthoDB" id="339764at2759"/>
<keyword evidence="5" id="KW-1185">Reference proteome</keyword>
<dbReference type="PANTHER" id="PTHR43633">
    <property type="entry name" value="ALCOHOL DEHYDROGENASE YQHD"/>
    <property type="match status" value="1"/>
</dbReference>
<evidence type="ECO:0000313" key="4">
    <source>
        <dbReference type="EMBL" id="GIQ87468.1"/>
    </source>
</evidence>
<accession>A0A9K3D1S5</accession>
<dbReference type="PANTHER" id="PTHR43633:SF1">
    <property type="entry name" value="ALCOHOL DEHYDROGENASE YQHD"/>
    <property type="match status" value="1"/>
</dbReference>
<dbReference type="EMBL" id="BDIP01003252">
    <property type="protein sequence ID" value="GIQ87468.1"/>
    <property type="molecule type" value="Genomic_DNA"/>
</dbReference>
<comment type="caution">
    <text evidence="4">The sequence shown here is derived from an EMBL/GenBank/DDBJ whole genome shotgun (WGS) entry which is preliminary data.</text>
</comment>
<feature type="domain" description="Alcohol dehydrogenase iron-type/glycerol dehydrogenase GldA" evidence="2">
    <location>
        <begin position="3"/>
        <end position="141"/>
    </location>
</feature>
<gene>
    <name evidence="4" type="ORF">KIPB_009513</name>
</gene>
<dbReference type="GO" id="GO:0005829">
    <property type="term" value="C:cytosol"/>
    <property type="evidence" value="ECO:0007669"/>
    <property type="project" value="TreeGrafter"/>
</dbReference>